<accession>M1K477</accession>
<dbReference type="VEuPathDB" id="MicrosporidiaDB:ECU06_1170"/>
<dbReference type="EMBL" id="KC513609">
    <property type="protein sequence ID" value="AGE95723.1"/>
    <property type="molecule type" value="Genomic_DNA"/>
</dbReference>
<gene>
    <name evidence="1" type="ORF">ECU06_1170</name>
</gene>
<dbReference type="VEuPathDB" id="MicrosporidiaDB:AEWD_061130"/>
<organism evidence="1">
    <name type="scientific">Encephalitozoon cuniculi</name>
    <name type="common">Microsporidian parasite</name>
    <dbReference type="NCBI Taxonomy" id="6035"/>
    <lineage>
        <taxon>Eukaryota</taxon>
        <taxon>Fungi</taxon>
        <taxon>Fungi incertae sedis</taxon>
        <taxon>Microsporidia</taxon>
        <taxon>Unikaryonidae</taxon>
        <taxon>Encephalitozoon</taxon>
    </lineage>
</organism>
<proteinExistence type="predicted"/>
<dbReference type="VEuPathDB" id="MicrosporidiaDB:AEWQ_061100"/>
<dbReference type="VEuPathDB" id="MicrosporidiaDB:M970_061110"/>
<protein>
    <submittedName>
        <fullName evidence="1">Uncharacterized protein</fullName>
    </submittedName>
</protein>
<reference evidence="1" key="1">
    <citation type="journal article" date="2013" name="Eukaryot. Cell">
        <title>Extremely Reduced Levels of Heterozygosity in the Vertebrate Pathogen Encephalitozoon cuniculi.</title>
        <authorList>
            <person name="Selman M."/>
            <person name="Sak B."/>
            <person name="Kvac M."/>
            <person name="Farinelli L."/>
            <person name="Weiss L.M."/>
            <person name="Corradi N."/>
        </authorList>
    </citation>
    <scope>NUCLEOTIDE SEQUENCE</scope>
</reference>
<evidence type="ECO:0000313" key="1">
    <source>
        <dbReference type="EMBL" id="AGE95723.1"/>
    </source>
</evidence>
<dbReference type="VEuPathDB" id="MicrosporidiaDB:AEWR_061110"/>
<dbReference type="AlphaFoldDB" id="M1K477"/>
<name>M1K477_ENCCN</name>
<sequence>MPWINFQEPRLKLKQLPKHRNANILLTAFGSPWMQKAKDLFMEEVRSVHDSDIVKRWYSSYLEGKACSKSRFKDVLSIIMPSVEDMEILESTAVLFEISQEVADGMSLKDTEHSYENSMEIISIFALYSSIFSIIQRYIRDKDLGSRIADLYSDVSMRLNVPGDGTWGDLEGRRRFFFDFYLPVKIYSAFARKDWEMRGREEEFARMYSSRRRGRDWDGTRMDRFYEEMSCGDGKVCKALRFLFDEAYGDDEQRMAGCSNFR</sequence>